<accession>F9W3T4</accession>
<organism evidence="2 3">
    <name type="scientific">Trypanosoma congolense (strain IL3000)</name>
    <dbReference type="NCBI Taxonomy" id="1068625"/>
    <lineage>
        <taxon>Eukaryota</taxon>
        <taxon>Discoba</taxon>
        <taxon>Euglenozoa</taxon>
        <taxon>Kinetoplastea</taxon>
        <taxon>Metakinetoplastina</taxon>
        <taxon>Trypanosomatida</taxon>
        <taxon>Trypanosomatidae</taxon>
        <taxon>Trypanosoma</taxon>
        <taxon>Nannomonas</taxon>
    </lineage>
</organism>
<reference evidence="3" key="1">
    <citation type="submission" date="2011-07" db="EMBL/GenBank/DDBJ databases">
        <title>Divergent evolution of antigenic variation in African trypanosomes.</title>
        <authorList>
            <person name="Jackson A.P."/>
            <person name="Berry A."/>
            <person name="Allison H.C."/>
            <person name="Burton P."/>
            <person name="Anderson J."/>
            <person name="Aslett M."/>
            <person name="Brown R."/>
            <person name="Corton N."/>
            <person name="Harris D."/>
            <person name="Hauser H."/>
            <person name="Gamble J."/>
            <person name="Gilderthorp R."/>
            <person name="McQuillan J."/>
            <person name="Quail M.A."/>
            <person name="Sanders M."/>
            <person name="Van Tonder A."/>
            <person name="Ginger M.L."/>
            <person name="Donelson J.E."/>
            <person name="Field M.C."/>
            <person name="Barry J.D."/>
            <person name="Berriman M."/>
            <person name="Hertz-Fowler C."/>
        </authorList>
    </citation>
    <scope>NUCLEOTIDE SEQUENCE [LARGE SCALE GENOMIC DNA]</scope>
    <source>
        <strain evidence="3">IL3000</strain>
    </source>
</reference>
<dbReference type="EMBL" id="CAEQ01000468">
    <property type="protein sequence ID" value="CCD11808.1"/>
    <property type="molecule type" value="Genomic_DNA"/>
</dbReference>
<gene>
    <name evidence="2" type="ORF">TCIL3000_0_27520</name>
</gene>
<feature type="compositionally biased region" description="Low complexity" evidence="1">
    <location>
        <begin position="254"/>
        <end position="267"/>
    </location>
</feature>
<protein>
    <submittedName>
        <fullName evidence="2">WGS project CAEQ00000000 data, annotated contig 1105</fullName>
    </submittedName>
</protein>
<reference evidence="2 3" key="2">
    <citation type="journal article" date="2012" name="Proc. Natl. Acad. Sci. U.S.A.">
        <title>Antigenic diversity is generated by distinct evolutionary mechanisms in African trypanosome species.</title>
        <authorList>
            <person name="Jackson A.P."/>
            <person name="Berry A."/>
            <person name="Aslett M."/>
            <person name="Allison H.C."/>
            <person name="Burton P."/>
            <person name="Vavrova-Anderson J."/>
            <person name="Brown R."/>
            <person name="Browne H."/>
            <person name="Corton N."/>
            <person name="Hauser H."/>
            <person name="Gamble J."/>
            <person name="Gilderthorp R."/>
            <person name="Marcello L."/>
            <person name="McQuillan J."/>
            <person name="Otto T.D."/>
            <person name="Quail M.A."/>
            <person name="Sanders M.J."/>
            <person name="van Tonder A."/>
            <person name="Ginger M.L."/>
            <person name="Field M.C."/>
            <person name="Barry J.D."/>
            <person name="Hertz-Fowler C."/>
            <person name="Berriman M."/>
        </authorList>
    </citation>
    <scope>NUCLEOTIDE SEQUENCE [LARGE SCALE GENOMIC DNA]</scope>
    <source>
        <strain evidence="2 3">IL3000</strain>
    </source>
</reference>
<dbReference type="AlphaFoldDB" id="F9W3T4"/>
<sequence length="313" mass="34163">MHHHSVCQCGKLLPHTRARTCLSSCNCLIPLILPHAVAENTTQETMRFFSSAALSFFVLMLHAADVGDAFFLWWRSPICIEGLKLLKGVEDRFSEKLKTYALAINSTESLRAHCERLMEVVGPTADANDVRSRVKALKRFYVEFVKDQSVAAELREEVRSLVQDIKRECGSWIIFFLGNWGIKKRLEQKLADGDRVEKEFQDHITKINNMWAAVNSTGCSVEYYDRLLEQYKRKHGPSNGTGGQPAVQEPANANVSSESTESADSGGSTTGGSNGTAGADGVTGEGSGVPSDGESDGKSNSDSNSDGDSDSFS</sequence>
<evidence type="ECO:0000256" key="1">
    <source>
        <dbReference type="SAM" id="MobiDB-lite"/>
    </source>
</evidence>
<feature type="region of interest" description="Disordered" evidence="1">
    <location>
        <begin position="234"/>
        <end position="313"/>
    </location>
</feature>
<keyword evidence="3" id="KW-1185">Reference proteome</keyword>
<comment type="caution">
    <text evidence="2">The sequence shown here is derived from an EMBL/GenBank/DDBJ whole genome shotgun (WGS) entry which is preliminary data.</text>
</comment>
<name>F9W3T4_TRYCI</name>
<dbReference type="Proteomes" id="UP000000702">
    <property type="component" value="Unassembled WGS sequence"/>
</dbReference>
<evidence type="ECO:0000313" key="3">
    <source>
        <dbReference type="Proteomes" id="UP000000702"/>
    </source>
</evidence>
<evidence type="ECO:0000313" key="2">
    <source>
        <dbReference type="EMBL" id="CCD11808.1"/>
    </source>
</evidence>
<dbReference type="VEuPathDB" id="TriTrypDB:TcIL3000_0_27520"/>
<proteinExistence type="predicted"/>